<dbReference type="HOGENOM" id="CLU_145596_0_0_1"/>
<feature type="compositionally biased region" description="Acidic residues" evidence="1">
    <location>
        <begin position="1"/>
        <end position="21"/>
    </location>
</feature>
<organism evidence="2 3">
    <name type="scientific">Sphaerobolus stellatus (strain SS14)</name>
    <dbReference type="NCBI Taxonomy" id="990650"/>
    <lineage>
        <taxon>Eukaryota</taxon>
        <taxon>Fungi</taxon>
        <taxon>Dikarya</taxon>
        <taxon>Basidiomycota</taxon>
        <taxon>Agaricomycotina</taxon>
        <taxon>Agaricomycetes</taxon>
        <taxon>Phallomycetidae</taxon>
        <taxon>Geastrales</taxon>
        <taxon>Sphaerobolaceae</taxon>
        <taxon>Sphaerobolus</taxon>
    </lineage>
</organism>
<evidence type="ECO:0000256" key="1">
    <source>
        <dbReference type="SAM" id="MobiDB-lite"/>
    </source>
</evidence>
<sequence length="118" mass="13503">MDSEIEVTPEVQDDSSPDQENEVSPNRLSGDSQESQQNSPQDISTMNTDADSSRSRIPLGEWQNLRDSISMSPLRGSATSRKRKTFEIEIQVLLNLPVSENEHMWCPVMMKRRKQRIL</sequence>
<feature type="region of interest" description="Disordered" evidence="1">
    <location>
        <begin position="1"/>
        <end position="81"/>
    </location>
</feature>
<gene>
    <name evidence="2" type="ORF">M422DRAFT_267127</name>
</gene>
<evidence type="ECO:0000313" key="2">
    <source>
        <dbReference type="EMBL" id="KIJ31177.1"/>
    </source>
</evidence>
<feature type="compositionally biased region" description="Polar residues" evidence="1">
    <location>
        <begin position="22"/>
        <end position="50"/>
    </location>
</feature>
<evidence type="ECO:0000313" key="3">
    <source>
        <dbReference type="Proteomes" id="UP000054279"/>
    </source>
</evidence>
<reference evidence="2 3" key="1">
    <citation type="submission" date="2014-06" db="EMBL/GenBank/DDBJ databases">
        <title>Evolutionary Origins and Diversification of the Mycorrhizal Mutualists.</title>
        <authorList>
            <consortium name="DOE Joint Genome Institute"/>
            <consortium name="Mycorrhizal Genomics Consortium"/>
            <person name="Kohler A."/>
            <person name="Kuo A."/>
            <person name="Nagy L.G."/>
            <person name="Floudas D."/>
            <person name="Copeland A."/>
            <person name="Barry K.W."/>
            <person name="Cichocki N."/>
            <person name="Veneault-Fourrey C."/>
            <person name="LaButti K."/>
            <person name="Lindquist E.A."/>
            <person name="Lipzen A."/>
            <person name="Lundell T."/>
            <person name="Morin E."/>
            <person name="Murat C."/>
            <person name="Riley R."/>
            <person name="Ohm R."/>
            <person name="Sun H."/>
            <person name="Tunlid A."/>
            <person name="Henrissat B."/>
            <person name="Grigoriev I.V."/>
            <person name="Hibbett D.S."/>
            <person name="Martin F."/>
        </authorList>
    </citation>
    <scope>NUCLEOTIDE SEQUENCE [LARGE SCALE GENOMIC DNA]</scope>
    <source>
        <strain evidence="2 3">SS14</strain>
    </source>
</reference>
<accession>A0A0C9UQ50</accession>
<dbReference type="EMBL" id="KN837246">
    <property type="protein sequence ID" value="KIJ31177.1"/>
    <property type="molecule type" value="Genomic_DNA"/>
</dbReference>
<dbReference type="Proteomes" id="UP000054279">
    <property type="component" value="Unassembled WGS sequence"/>
</dbReference>
<keyword evidence="3" id="KW-1185">Reference proteome</keyword>
<proteinExistence type="predicted"/>
<name>A0A0C9UQ50_SPHS4</name>
<protein>
    <submittedName>
        <fullName evidence="2">Uncharacterized protein</fullName>
    </submittedName>
</protein>
<dbReference type="AlphaFoldDB" id="A0A0C9UQ50"/>